<evidence type="ECO:0000313" key="3">
    <source>
        <dbReference type="EMBL" id="EGC34172.1"/>
    </source>
</evidence>
<dbReference type="eggNOG" id="ENOG502RC7D">
    <property type="taxonomic scope" value="Eukaryota"/>
</dbReference>
<feature type="region of interest" description="Disordered" evidence="2">
    <location>
        <begin position="255"/>
        <end position="288"/>
    </location>
</feature>
<feature type="region of interest" description="Disordered" evidence="2">
    <location>
        <begin position="470"/>
        <end position="533"/>
    </location>
</feature>
<evidence type="ECO:0000256" key="1">
    <source>
        <dbReference type="SAM" id="Coils"/>
    </source>
</evidence>
<sequence>MTLPSTIVLDEDEVFENNGSAKTIPVPKLNLKAINTPPSNKDSLIKTSGIYLLESTLKNSKKRDSPKDSTNPSLKKFKDSGSEMGLNTPVSPTPEVTHKLNMLLSSCDSPIDSPKDTLSPHTRSNININNILLNDNKNESFEMPNNFVTKTNGTIMTAYSSGSSSPSTSPSPSPPPPQINPTNTISSKNNNQVMDVETEKKYKSLLDEKNQMEKDLKNQINTLRQQLQQQQHHQQQQIQQVQQIQQIQQQQIQHQQQSLQQPTPAPAATTTTTSKSKNPLSSRSNPVGTNDPIIVQDYLLNEIKVLKLKIIESQNQLTETNNMVKAQNNKLDELRACFGDYKVQTEGRFSLIEERLHNYALKFGEIDKFIYPYYIYPSTPKTPVSPHQLTPKEYYNDPRIQMLTPHTPKPSMHQQNSSSSNNSNNNNNNNQNNPNISSNSPSNQNNSILNDDKKSIQQKLHQRIQLLEQQKQQSLSGQPQPPPPPPNTKQGPQPNSPKGPVMMDRQPMSPHSQVPNIPHPYVDMNGYPQDSRYYYSGFHPSIQYYQ</sequence>
<evidence type="ECO:0000256" key="2">
    <source>
        <dbReference type="SAM" id="MobiDB-lite"/>
    </source>
</evidence>
<keyword evidence="1" id="KW-0175">Coiled coil</keyword>
<protein>
    <submittedName>
        <fullName evidence="3">Uncharacterized protein</fullName>
    </submittedName>
</protein>
<feature type="coiled-coil region" evidence="1">
    <location>
        <begin position="195"/>
        <end position="244"/>
    </location>
</feature>
<dbReference type="EMBL" id="GL871108">
    <property type="protein sequence ID" value="EGC34172.1"/>
    <property type="molecule type" value="Genomic_DNA"/>
</dbReference>
<accession>F0ZPD7</accession>
<dbReference type="AlphaFoldDB" id="F0ZPD7"/>
<dbReference type="InParanoid" id="F0ZPD7"/>
<proteinExistence type="predicted"/>
<reference evidence="4" key="1">
    <citation type="journal article" date="2011" name="Genome Biol.">
        <title>Comparative genomics of the social amoebae Dictyostelium discoideum and Dictyostelium purpureum.</title>
        <authorList>
            <consortium name="US DOE Joint Genome Institute (JGI-PGF)"/>
            <person name="Sucgang R."/>
            <person name="Kuo A."/>
            <person name="Tian X."/>
            <person name="Salerno W."/>
            <person name="Parikh A."/>
            <person name="Feasley C.L."/>
            <person name="Dalin E."/>
            <person name="Tu H."/>
            <person name="Huang E."/>
            <person name="Barry K."/>
            <person name="Lindquist E."/>
            <person name="Shapiro H."/>
            <person name="Bruce D."/>
            <person name="Schmutz J."/>
            <person name="Salamov A."/>
            <person name="Fey P."/>
            <person name="Gaudet P."/>
            <person name="Anjard C."/>
            <person name="Babu M.M."/>
            <person name="Basu S."/>
            <person name="Bushmanova Y."/>
            <person name="van der Wel H."/>
            <person name="Katoh-Kurasawa M."/>
            <person name="Dinh C."/>
            <person name="Coutinho P.M."/>
            <person name="Saito T."/>
            <person name="Elias M."/>
            <person name="Schaap P."/>
            <person name="Kay R.R."/>
            <person name="Henrissat B."/>
            <person name="Eichinger L."/>
            <person name="Rivero F."/>
            <person name="Putnam N.H."/>
            <person name="West C.M."/>
            <person name="Loomis W.F."/>
            <person name="Chisholm R.L."/>
            <person name="Shaulsky G."/>
            <person name="Strassmann J.E."/>
            <person name="Queller D.C."/>
            <person name="Kuspa A."/>
            <person name="Grigoriev I.V."/>
        </authorList>
    </citation>
    <scope>NUCLEOTIDE SEQUENCE [LARGE SCALE GENOMIC DNA]</scope>
    <source>
        <strain evidence="4">QSDP1</strain>
    </source>
</reference>
<organism evidence="3 4">
    <name type="scientific">Dictyostelium purpureum</name>
    <name type="common">Slime mold</name>
    <dbReference type="NCBI Taxonomy" id="5786"/>
    <lineage>
        <taxon>Eukaryota</taxon>
        <taxon>Amoebozoa</taxon>
        <taxon>Evosea</taxon>
        <taxon>Eumycetozoa</taxon>
        <taxon>Dictyostelia</taxon>
        <taxon>Dictyosteliales</taxon>
        <taxon>Dictyosteliaceae</taxon>
        <taxon>Dictyostelium</taxon>
    </lineage>
</organism>
<dbReference type="OMA" id="NQMEREY"/>
<feature type="region of interest" description="Disordered" evidence="2">
    <location>
        <begin position="58"/>
        <end position="94"/>
    </location>
</feature>
<feature type="compositionally biased region" description="Polar residues" evidence="2">
    <location>
        <begin position="180"/>
        <end position="193"/>
    </location>
</feature>
<feature type="compositionally biased region" description="Pro residues" evidence="2">
    <location>
        <begin position="169"/>
        <end position="179"/>
    </location>
</feature>
<feature type="compositionally biased region" description="Low complexity" evidence="2">
    <location>
        <begin position="255"/>
        <end position="273"/>
    </location>
</feature>
<dbReference type="RefSeq" id="XP_003289276.1">
    <property type="nucleotide sequence ID" value="XM_003289228.1"/>
</dbReference>
<feature type="compositionally biased region" description="Polar residues" evidence="2">
    <location>
        <begin position="274"/>
        <end position="288"/>
    </location>
</feature>
<dbReference type="VEuPathDB" id="AmoebaDB:DICPUDRAFT_153632"/>
<evidence type="ECO:0000313" key="4">
    <source>
        <dbReference type="Proteomes" id="UP000001064"/>
    </source>
</evidence>
<dbReference type="Proteomes" id="UP000001064">
    <property type="component" value="Unassembled WGS sequence"/>
</dbReference>
<dbReference type="OrthoDB" id="10655422at2759"/>
<gene>
    <name evidence="3" type="ORF">DICPUDRAFT_153632</name>
</gene>
<dbReference type="KEGG" id="dpp:DICPUDRAFT_153632"/>
<dbReference type="FunCoup" id="F0ZPD7">
    <property type="interactions" value="937"/>
</dbReference>
<feature type="region of interest" description="Disordered" evidence="2">
    <location>
        <begin position="400"/>
        <end position="449"/>
    </location>
</feature>
<dbReference type="GeneID" id="10502175"/>
<name>F0ZPD7_DICPU</name>
<feature type="region of interest" description="Disordered" evidence="2">
    <location>
        <begin position="158"/>
        <end position="193"/>
    </location>
</feature>
<keyword evidence="4" id="KW-1185">Reference proteome</keyword>
<feature type="compositionally biased region" description="Low complexity" evidence="2">
    <location>
        <begin position="414"/>
        <end position="448"/>
    </location>
</feature>